<evidence type="ECO:0008006" key="3">
    <source>
        <dbReference type="Google" id="ProtNLM"/>
    </source>
</evidence>
<reference evidence="1 2" key="1">
    <citation type="submission" date="2018-05" db="EMBL/GenBank/DDBJ databases">
        <title>Kurthia sibirica genome sequence.</title>
        <authorList>
            <person name="Maclea K.S."/>
            <person name="Goen A.E."/>
        </authorList>
    </citation>
    <scope>NUCLEOTIDE SEQUENCE [LARGE SCALE GENOMIC DNA]</scope>
    <source>
        <strain evidence="1 2">ATCC 49154</strain>
    </source>
</reference>
<dbReference type="OrthoDB" id="2942186at2"/>
<dbReference type="EMBL" id="QFVR01000003">
    <property type="protein sequence ID" value="PWI26312.1"/>
    <property type="molecule type" value="Genomic_DNA"/>
</dbReference>
<organism evidence="1 2">
    <name type="scientific">Kurthia sibirica</name>
    <dbReference type="NCBI Taxonomy" id="202750"/>
    <lineage>
        <taxon>Bacteria</taxon>
        <taxon>Bacillati</taxon>
        <taxon>Bacillota</taxon>
        <taxon>Bacilli</taxon>
        <taxon>Bacillales</taxon>
        <taxon>Caryophanaceae</taxon>
        <taxon>Kurthia</taxon>
    </lineage>
</organism>
<dbReference type="Proteomes" id="UP000245938">
    <property type="component" value="Unassembled WGS sequence"/>
</dbReference>
<dbReference type="InterPro" id="IPR025906">
    <property type="entry name" value="YjfB_motility"/>
</dbReference>
<keyword evidence="2" id="KW-1185">Reference proteome</keyword>
<dbReference type="RefSeq" id="WP_109304917.1">
    <property type="nucleotide sequence ID" value="NZ_BJUF01000046.1"/>
</dbReference>
<dbReference type="AlphaFoldDB" id="A0A2U3AP42"/>
<evidence type="ECO:0000313" key="1">
    <source>
        <dbReference type="EMBL" id="PWI26312.1"/>
    </source>
</evidence>
<gene>
    <name evidence="1" type="ORF">DEX24_02965</name>
</gene>
<sequence length="57" mass="6343">MEINTIMSQQLLELQQTIQMSVLNKAMHADTEGLTQLLASIPEAQHPYLGKSFDVSV</sequence>
<dbReference type="Pfam" id="PF14070">
    <property type="entry name" value="YjfB_motility"/>
    <property type="match status" value="1"/>
</dbReference>
<name>A0A2U3AP42_9BACL</name>
<proteinExistence type="predicted"/>
<protein>
    <recommendedName>
        <fullName evidence="3">Motility protein</fullName>
    </recommendedName>
</protein>
<comment type="caution">
    <text evidence="1">The sequence shown here is derived from an EMBL/GenBank/DDBJ whole genome shotgun (WGS) entry which is preliminary data.</text>
</comment>
<evidence type="ECO:0000313" key="2">
    <source>
        <dbReference type="Proteomes" id="UP000245938"/>
    </source>
</evidence>
<accession>A0A2U3AP42</accession>